<protein>
    <submittedName>
        <fullName evidence="1">Uncharacterized protein</fullName>
    </submittedName>
</protein>
<evidence type="ECO:0000313" key="2">
    <source>
        <dbReference type="Proteomes" id="UP000516437"/>
    </source>
</evidence>
<dbReference type="AlphaFoldDB" id="A0A6A1VEA9"/>
<keyword evidence="2" id="KW-1185">Reference proteome</keyword>
<comment type="caution">
    <text evidence="1">The sequence shown here is derived from an EMBL/GenBank/DDBJ whole genome shotgun (WGS) entry which is preliminary data.</text>
</comment>
<reference evidence="1 2" key="1">
    <citation type="journal article" date="2019" name="Plant Biotechnol. J.">
        <title>The red bayberry genome and genetic basis of sex determination.</title>
        <authorList>
            <person name="Jia H.M."/>
            <person name="Jia H.J."/>
            <person name="Cai Q.L."/>
            <person name="Wang Y."/>
            <person name="Zhao H.B."/>
            <person name="Yang W.F."/>
            <person name="Wang G.Y."/>
            <person name="Li Y.H."/>
            <person name="Zhan D.L."/>
            <person name="Shen Y.T."/>
            <person name="Niu Q.F."/>
            <person name="Chang L."/>
            <person name="Qiu J."/>
            <person name="Zhao L."/>
            <person name="Xie H.B."/>
            <person name="Fu W.Y."/>
            <person name="Jin J."/>
            <person name="Li X.W."/>
            <person name="Jiao Y."/>
            <person name="Zhou C.C."/>
            <person name="Tu T."/>
            <person name="Chai C.Y."/>
            <person name="Gao J.L."/>
            <person name="Fan L.J."/>
            <person name="van de Weg E."/>
            <person name="Wang J.Y."/>
            <person name="Gao Z.S."/>
        </authorList>
    </citation>
    <scope>NUCLEOTIDE SEQUENCE [LARGE SCALE GENOMIC DNA]</scope>
    <source>
        <tissue evidence="1">Leaves</tissue>
    </source>
</reference>
<evidence type="ECO:0000313" key="1">
    <source>
        <dbReference type="EMBL" id="KAB1209440.1"/>
    </source>
</evidence>
<dbReference type="EMBL" id="RXIC02000024">
    <property type="protein sequence ID" value="KAB1209440.1"/>
    <property type="molecule type" value="Genomic_DNA"/>
</dbReference>
<organism evidence="1 2">
    <name type="scientific">Morella rubra</name>
    <name type="common">Chinese bayberry</name>
    <dbReference type="NCBI Taxonomy" id="262757"/>
    <lineage>
        <taxon>Eukaryota</taxon>
        <taxon>Viridiplantae</taxon>
        <taxon>Streptophyta</taxon>
        <taxon>Embryophyta</taxon>
        <taxon>Tracheophyta</taxon>
        <taxon>Spermatophyta</taxon>
        <taxon>Magnoliopsida</taxon>
        <taxon>eudicotyledons</taxon>
        <taxon>Gunneridae</taxon>
        <taxon>Pentapetalae</taxon>
        <taxon>rosids</taxon>
        <taxon>fabids</taxon>
        <taxon>Fagales</taxon>
        <taxon>Myricaceae</taxon>
        <taxon>Morella</taxon>
    </lineage>
</organism>
<gene>
    <name evidence="1" type="ORF">CJ030_MR6G023771</name>
</gene>
<sequence>MLRAKRACTTMARAGSSSHKQEHADSMMTIERWMEYLRGRLVAKERPAMFSDFDDLLYEEYTLYQLSEYQGFQHQLSWVEGFYVDTLVHDFFCALVSANRASEVQMEKNQESGEINPAELYKKNYTNKDGFGPRKEQEKLKDLQEFTKKKVEMEATLRDHREELGGSRSRYPVLEQRMDAHEKGARACEWSMRSACNRNKSACERSKSTFWAEISKEEKSPL</sequence>
<name>A0A6A1VEA9_9ROSI</name>
<dbReference type="Proteomes" id="UP000516437">
    <property type="component" value="Chromosome 6"/>
</dbReference>
<accession>A0A6A1VEA9</accession>
<proteinExistence type="predicted"/>